<evidence type="ECO:0000256" key="1">
    <source>
        <dbReference type="SAM" id="Coils"/>
    </source>
</evidence>
<evidence type="ECO:0000313" key="3">
    <source>
        <dbReference type="Proteomes" id="UP001237501"/>
    </source>
</evidence>
<proteinExistence type="predicted"/>
<protein>
    <submittedName>
        <fullName evidence="2">Uncharacterized protein</fullName>
    </submittedName>
</protein>
<organism evidence="2 3">
    <name type="scientific">Aliarcobacter butzleri</name>
    <dbReference type="NCBI Taxonomy" id="28197"/>
    <lineage>
        <taxon>Bacteria</taxon>
        <taxon>Pseudomonadati</taxon>
        <taxon>Campylobacterota</taxon>
        <taxon>Epsilonproteobacteria</taxon>
        <taxon>Campylobacterales</taxon>
        <taxon>Arcobacteraceae</taxon>
        <taxon>Aliarcobacter</taxon>
    </lineage>
</organism>
<keyword evidence="1" id="KW-0175">Coiled coil</keyword>
<name>A0AAW6VF78_9BACT</name>
<dbReference type="AlphaFoldDB" id="A0AAW6VF78"/>
<feature type="coiled-coil region" evidence="1">
    <location>
        <begin position="186"/>
        <end position="221"/>
    </location>
</feature>
<accession>A0AAW6VF78</accession>
<reference evidence="2" key="2">
    <citation type="submission" date="2023-02" db="EMBL/GenBank/DDBJ databases">
        <authorList>
            <person name="Concha-Toloza M."/>
            <person name="Lopez-Cantillo M."/>
            <person name="Molina-Mora J."/>
            <person name="Collado L."/>
        </authorList>
    </citation>
    <scope>NUCLEOTIDE SEQUENCE</scope>
    <source>
        <strain evidence="2">FR1p153A2</strain>
    </source>
</reference>
<comment type="caution">
    <text evidence="2">The sequence shown here is derived from an EMBL/GenBank/DDBJ whole genome shotgun (WGS) entry which is preliminary data.</text>
</comment>
<dbReference type="RefSeq" id="WP_260898203.1">
    <property type="nucleotide sequence ID" value="NZ_JAQTJC010000001.1"/>
</dbReference>
<dbReference type="Proteomes" id="UP001237501">
    <property type="component" value="Unassembled WGS sequence"/>
</dbReference>
<gene>
    <name evidence="2" type="ORF">PT517_03240</name>
</gene>
<reference evidence="2" key="1">
    <citation type="journal article" date="2023" name="Antibiotics">
        <title>Genomic Characterization of Antibiotic-Resistant Campylobacterales Isolated from Chilean Poultry Meat.</title>
        <authorList>
            <person name="Concha-Toloza M."/>
            <person name="Lopez-Cantillo M."/>
            <person name="Molina-Mora J.A."/>
            <person name="Collado L."/>
        </authorList>
    </citation>
    <scope>NUCLEOTIDE SEQUENCE</scope>
    <source>
        <strain evidence="2">FR1p153A2</strain>
    </source>
</reference>
<dbReference type="EMBL" id="JAQTJK010000002">
    <property type="protein sequence ID" value="MDK2040794.1"/>
    <property type="molecule type" value="Genomic_DNA"/>
</dbReference>
<evidence type="ECO:0000313" key="2">
    <source>
        <dbReference type="EMBL" id="MDK2040794.1"/>
    </source>
</evidence>
<sequence>MLLELHEKYTISALHKFDGINGGIANEILKGSFVNDLCELTNEYSKVNNILKKYVKARREKGLLDHIPFYQSHWGKLSALHCMANINNEFPEITHANILNWLELLEFLVFNIDQTTLEKRINEFEDILGTHVSELKFRLSHFLDTDNIIEAKYRVIGMIVHIIQDSYTVSHCKREGSDIMAFYCYSEQSKSEHKKYDRVLAEHEEKMLSDINDVLSQLLNEKTAIHLYKEILSLSPLAVPSSSGNFV</sequence>